<dbReference type="SUPFAM" id="SSF53448">
    <property type="entry name" value="Nucleotide-diphospho-sugar transferases"/>
    <property type="match status" value="1"/>
</dbReference>
<accession>A0ABM8DRZ1</accession>
<dbReference type="InterPro" id="IPR029044">
    <property type="entry name" value="Nucleotide-diphossugar_trans"/>
</dbReference>
<dbReference type="Gene3D" id="3.90.550.10">
    <property type="entry name" value="Spore Coat Polysaccharide Biosynthesis Protein SpsA, Chain A"/>
    <property type="match status" value="1"/>
</dbReference>
<gene>
    <name evidence="2" type="ORF">GETHOR_19000</name>
</gene>
<proteinExistence type="predicted"/>
<dbReference type="InterPro" id="IPR001173">
    <property type="entry name" value="Glyco_trans_2-like"/>
</dbReference>
<organism evidence="2 3">
    <name type="scientific">Geothrix oryzae</name>
    <dbReference type="NCBI Taxonomy" id="2927975"/>
    <lineage>
        <taxon>Bacteria</taxon>
        <taxon>Pseudomonadati</taxon>
        <taxon>Acidobacteriota</taxon>
        <taxon>Holophagae</taxon>
        <taxon>Holophagales</taxon>
        <taxon>Holophagaceae</taxon>
        <taxon>Geothrix</taxon>
    </lineage>
</organism>
<sequence>MRIAAILAAHDEADHIGSVLAGLQAFGLHRILVVDDGSGDGTGAVAAAGGAEVLRLEPGRGGGKGQALRAGIAHLRSDDFDFYLFLDADGQHAPADLRRFLDHLATHPDADFLIGSRLQDRARIPAKRWRTNALGTWTLGRIAGVTWEDSQSGYRMIRKKVLDRLDLRSSGFAIEMEIAMKAADWKLRWAHIPIQAIYQPGPPRSHFRGVMDTWLIAWESLKC</sequence>
<protein>
    <submittedName>
        <fullName evidence="2">Dolichol-phosphate mannose synthase</fullName>
    </submittedName>
</protein>
<dbReference type="CDD" id="cd04179">
    <property type="entry name" value="DPM_DPG-synthase_like"/>
    <property type="match status" value="1"/>
</dbReference>
<dbReference type="EMBL" id="AP027079">
    <property type="protein sequence ID" value="BDU69799.1"/>
    <property type="molecule type" value="Genomic_DNA"/>
</dbReference>
<dbReference type="PANTHER" id="PTHR48090:SF7">
    <property type="entry name" value="RFBJ PROTEIN"/>
    <property type="match status" value="1"/>
</dbReference>
<name>A0ABM8DRZ1_9BACT</name>
<evidence type="ECO:0000313" key="2">
    <source>
        <dbReference type="EMBL" id="BDU69799.1"/>
    </source>
</evidence>
<dbReference type="PANTHER" id="PTHR48090">
    <property type="entry name" value="UNDECAPRENYL-PHOSPHATE 4-DEOXY-4-FORMAMIDO-L-ARABINOSE TRANSFERASE-RELATED"/>
    <property type="match status" value="1"/>
</dbReference>
<evidence type="ECO:0000313" key="3">
    <source>
        <dbReference type="Proteomes" id="UP001242010"/>
    </source>
</evidence>
<reference evidence="3" key="1">
    <citation type="journal article" date="2023" name="Int. J. Syst. Evol. Microbiol.">
        <title>Mesoterricola silvestris gen. nov., sp. nov., Mesoterricola sediminis sp. nov., Geothrix oryzae sp. nov., Geothrix edaphica sp. nov., Geothrix rubra sp. nov., and Geothrix limicola sp. nov., six novel members of Acidobacteriota isolated from soils.</title>
        <authorList>
            <person name="Itoh H."/>
            <person name="Sugisawa Y."/>
            <person name="Mise K."/>
            <person name="Xu Z."/>
            <person name="Kuniyasu M."/>
            <person name="Ushijima N."/>
            <person name="Kawano K."/>
            <person name="Kobayashi E."/>
            <person name="Shiratori Y."/>
            <person name="Masuda Y."/>
            <person name="Senoo K."/>
        </authorList>
    </citation>
    <scope>NUCLEOTIDE SEQUENCE [LARGE SCALE GENOMIC DNA]</scope>
    <source>
        <strain evidence="3">Red222</strain>
    </source>
</reference>
<feature type="domain" description="Glycosyltransferase 2-like" evidence="1">
    <location>
        <begin position="6"/>
        <end position="164"/>
    </location>
</feature>
<dbReference type="Pfam" id="PF00535">
    <property type="entry name" value="Glycos_transf_2"/>
    <property type="match status" value="1"/>
</dbReference>
<dbReference type="Proteomes" id="UP001242010">
    <property type="component" value="Chromosome"/>
</dbReference>
<dbReference type="InterPro" id="IPR050256">
    <property type="entry name" value="Glycosyltransferase_2"/>
</dbReference>
<keyword evidence="3" id="KW-1185">Reference proteome</keyword>
<evidence type="ECO:0000259" key="1">
    <source>
        <dbReference type="Pfam" id="PF00535"/>
    </source>
</evidence>
<dbReference type="RefSeq" id="WP_286353520.1">
    <property type="nucleotide sequence ID" value="NZ_AP027079.1"/>
</dbReference>